<comment type="caution">
    <text evidence="1">The sequence shown here is derived from an EMBL/GenBank/DDBJ whole genome shotgun (WGS) entry which is preliminary data.</text>
</comment>
<evidence type="ECO:0000313" key="1">
    <source>
        <dbReference type="EMBL" id="PTQ13315.1"/>
    </source>
</evidence>
<dbReference type="EMBL" id="NWBU01000004">
    <property type="protein sequence ID" value="PTQ13315.1"/>
    <property type="molecule type" value="Genomic_DNA"/>
</dbReference>
<dbReference type="Pfam" id="PF05960">
    <property type="entry name" value="DUF885"/>
    <property type="match status" value="1"/>
</dbReference>
<evidence type="ECO:0008006" key="3">
    <source>
        <dbReference type="Google" id="ProtNLM"/>
    </source>
</evidence>
<proteinExistence type="predicted"/>
<gene>
    <name evidence="1" type="ORF">CLG96_04200</name>
</gene>
<sequence length="107" mass="12198">MFRAARFVVDSALHHRRWSREQDIAYMRETLGEPETSAIREVERYCVQPGQALSYMLGWRIFSKARAGAEVRLGACFDLRTFHDTVLLNGDMPLDVLARVIDARAAA</sequence>
<dbReference type="InterPro" id="IPR010281">
    <property type="entry name" value="DUF885"/>
</dbReference>
<evidence type="ECO:0000313" key="2">
    <source>
        <dbReference type="Proteomes" id="UP000244162"/>
    </source>
</evidence>
<dbReference type="Proteomes" id="UP000244162">
    <property type="component" value="Unassembled WGS sequence"/>
</dbReference>
<dbReference type="PANTHER" id="PTHR33361:SF2">
    <property type="entry name" value="DUF885 DOMAIN-CONTAINING PROTEIN"/>
    <property type="match status" value="1"/>
</dbReference>
<organism evidence="1 2">
    <name type="scientific">Sphingomonas oleivorans</name>
    <dbReference type="NCBI Taxonomy" id="1735121"/>
    <lineage>
        <taxon>Bacteria</taxon>
        <taxon>Pseudomonadati</taxon>
        <taxon>Pseudomonadota</taxon>
        <taxon>Alphaproteobacteria</taxon>
        <taxon>Sphingomonadales</taxon>
        <taxon>Sphingomonadaceae</taxon>
        <taxon>Sphingomonas</taxon>
    </lineage>
</organism>
<reference evidence="1 2" key="1">
    <citation type="submission" date="2017-09" db="EMBL/GenBank/DDBJ databases">
        <title>Sphingomonas panjinensis sp.nov., isolated from oil-contaminated soil.</title>
        <authorList>
            <person name="Wang L."/>
            <person name="Chen L."/>
        </authorList>
    </citation>
    <scope>NUCLEOTIDE SEQUENCE [LARGE SCALE GENOMIC DNA]</scope>
    <source>
        <strain evidence="1 2">FW-11</strain>
    </source>
</reference>
<dbReference type="PANTHER" id="PTHR33361">
    <property type="entry name" value="GLR0591 PROTEIN"/>
    <property type="match status" value="1"/>
</dbReference>
<dbReference type="AlphaFoldDB" id="A0A2T5G2D6"/>
<name>A0A2T5G2D6_9SPHN</name>
<accession>A0A2T5G2D6</accession>
<dbReference type="OrthoDB" id="9760040at2"/>
<protein>
    <recommendedName>
        <fullName evidence="3">DUF885 domain-containing protein</fullName>
    </recommendedName>
</protein>
<keyword evidence="2" id="KW-1185">Reference proteome</keyword>